<evidence type="ECO:0000313" key="2">
    <source>
        <dbReference type="EMBL" id="RUT14213.1"/>
    </source>
</evidence>
<dbReference type="InterPro" id="IPR038717">
    <property type="entry name" value="Tc1-like_DDE_dom"/>
</dbReference>
<name>A0AB37US36_9CYAN</name>
<evidence type="ECO:0000313" key="3">
    <source>
        <dbReference type="Proteomes" id="UP000282574"/>
    </source>
</evidence>
<proteinExistence type="predicted"/>
<dbReference type="InterPro" id="IPR047655">
    <property type="entry name" value="Transpos_IS630-like"/>
</dbReference>
<dbReference type="Pfam" id="PF13358">
    <property type="entry name" value="DDE_3"/>
    <property type="match status" value="1"/>
</dbReference>
<dbReference type="Proteomes" id="UP000282574">
    <property type="component" value="Unassembled WGS sequence"/>
</dbReference>
<reference evidence="2 3" key="1">
    <citation type="journal article" date="2019" name="Genome Biol. Evol.">
        <title>Day and night: Metabolic profiles and evolutionary relationships of six axenic non-marine cyanobacteria.</title>
        <authorList>
            <person name="Will S.E."/>
            <person name="Henke P."/>
            <person name="Boedeker C."/>
            <person name="Huang S."/>
            <person name="Brinkmann H."/>
            <person name="Rohde M."/>
            <person name="Jarek M."/>
            <person name="Friedl T."/>
            <person name="Seufert S."/>
            <person name="Schumacher M."/>
            <person name="Overmann J."/>
            <person name="Neumann-Schaal M."/>
            <person name="Petersen J."/>
        </authorList>
    </citation>
    <scope>NUCLEOTIDE SEQUENCE [LARGE SCALE GENOMIC DNA]</scope>
    <source>
        <strain evidence="2 3">SAG 39.79</strain>
    </source>
</reference>
<gene>
    <name evidence="2" type="ORF">DSM107010_06960</name>
</gene>
<dbReference type="NCBIfam" id="NF033545">
    <property type="entry name" value="transpos_IS630"/>
    <property type="match status" value="1"/>
</dbReference>
<feature type="domain" description="Tc1-like transposase DDE" evidence="1">
    <location>
        <begin position="70"/>
        <end position="221"/>
    </location>
</feature>
<accession>A0AB37US36</accession>
<comment type="caution">
    <text evidence="2">The sequence shown here is derived from an EMBL/GenBank/DDBJ whole genome shotgun (WGS) entry which is preliminary data.</text>
</comment>
<evidence type="ECO:0000259" key="1">
    <source>
        <dbReference type="Pfam" id="PF13358"/>
    </source>
</evidence>
<protein>
    <recommendedName>
        <fullName evidence="1">Tc1-like transposase DDE domain-containing protein</fullName>
    </recommendedName>
</protein>
<keyword evidence="3" id="KW-1185">Reference proteome</keyword>
<organism evidence="2 3">
    <name type="scientific">Chroococcidiopsis cubana SAG 39.79</name>
    <dbReference type="NCBI Taxonomy" id="388085"/>
    <lineage>
        <taxon>Bacteria</taxon>
        <taxon>Bacillati</taxon>
        <taxon>Cyanobacteriota</taxon>
        <taxon>Cyanophyceae</taxon>
        <taxon>Chroococcidiopsidales</taxon>
        <taxon>Chroococcidiopsidaceae</taxon>
        <taxon>Chroococcidiopsis</taxon>
    </lineage>
</organism>
<dbReference type="AlphaFoldDB" id="A0AB37US36"/>
<sequence length="269" mass="31336">MDDADVSSSPRRITAGGQYLRRDGATSVRKNDIKPWLNQQWCISQVNADFIWRMEEVLDLYEQPYNPSEPVVCFDERPVQLVSETRTPLPLEPGKPKRYDYEYKREGTCNLFAFFQPLAQWRHIKVTDQRTAQDFALCMQYLVDVLFPFAHLIHVVLDNLNTHTPAALYQTFDAAQARRILERLQFHYTPVHGSWLNMVELEISVLSRQCLDRRIPSTEELSREVAAWEASRNQAKASVNWRFTNTQARITLERLYPQPSLSESNLSKS</sequence>
<dbReference type="EMBL" id="RSCK01000003">
    <property type="protein sequence ID" value="RUT14213.1"/>
    <property type="molecule type" value="Genomic_DNA"/>
</dbReference>